<dbReference type="Gene3D" id="1.20.120.620">
    <property type="entry name" value="Backbone structure of the membrane domain of e. Coli histidine kinase receptor kdpd"/>
    <property type="match status" value="1"/>
</dbReference>
<dbReference type="PROSITE" id="PS50109">
    <property type="entry name" value="HIS_KIN"/>
    <property type="match status" value="1"/>
</dbReference>
<evidence type="ECO:0000256" key="1">
    <source>
        <dbReference type="ARBA" id="ARBA00000085"/>
    </source>
</evidence>
<dbReference type="GO" id="GO:0005524">
    <property type="term" value="F:ATP binding"/>
    <property type="evidence" value="ECO:0007669"/>
    <property type="project" value="UniProtKB-KW"/>
</dbReference>
<evidence type="ECO:0000256" key="10">
    <source>
        <dbReference type="ARBA" id="ARBA00022989"/>
    </source>
</evidence>
<evidence type="ECO:0000256" key="3">
    <source>
        <dbReference type="ARBA" id="ARBA00012438"/>
    </source>
</evidence>
<dbReference type="Pfam" id="PF13493">
    <property type="entry name" value="DUF4118"/>
    <property type="match status" value="1"/>
</dbReference>
<keyword evidence="8" id="KW-0418">Kinase</keyword>
<organism evidence="15 16">
    <name type="scientific">Oscillibacter hominis</name>
    <dbReference type="NCBI Taxonomy" id="2763056"/>
    <lineage>
        <taxon>Bacteria</taxon>
        <taxon>Bacillati</taxon>
        <taxon>Bacillota</taxon>
        <taxon>Clostridia</taxon>
        <taxon>Eubacteriales</taxon>
        <taxon>Oscillospiraceae</taxon>
        <taxon>Oscillibacter</taxon>
    </lineage>
</organism>
<evidence type="ECO:0000256" key="12">
    <source>
        <dbReference type="ARBA" id="ARBA00023136"/>
    </source>
</evidence>
<gene>
    <name evidence="15" type="ORF">H8790_09620</name>
</gene>
<accession>A0A7G9B2E3</accession>
<dbReference type="GO" id="GO:0000155">
    <property type="term" value="F:phosphorelay sensor kinase activity"/>
    <property type="evidence" value="ECO:0007669"/>
    <property type="project" value="InterPro"/>
</dbReference>
<feature type="transmembrane region" description="Helical" evidence="13">
    <location>
        <begin position="33"/>
        <end position="51"/>
    </location>
</feature>
<dbReference type="CDD" id="cd00075">
    <property type="entry name" value="HATPase"/>
    <property type="match status" value="1"/>
</dbReference>
<evidence type="ECO:0000256" key="2">
    <source>
        <dbReference type="ARBA" id="ARBA00004141"/>
    </source>
</evidence>
<name>A0A7G9B2E3_9FIRM</name>
<feature type="domain" description="Histidine kinase" evidence="14">
    <location>
        <begin position="153"/>
        <end position="369"/>
    </location>
</feature>
<keyword evidence="7" id="KW-0547">Nucleotide-binding</keyword>
<evidence type="ECO:0000256" key="4">
    <source>
        <dbReference type="ARBA" id="ARBA00022553"/>
    </source>
</evidence>
<dbReference type="Proteomes" id="UP000515960">
    <property type="component" value="Chromosome"/>
</dbReference>
<evidence type="ECO:0000256" key="13">
    <source>
        <dbReference type="SAM" id="Phobius"/>
    </source>
</evidence>
<dbReference type="InterPro" id="IPR052023">
    <property type="entry name" value="Histidine_kinase_KdpD"/>
</dbReference>
<dbReference type="EC" id="2.7.13.3" evidence="3"/>
<evidence type="ECO:0000256" key="7">
    <source>
        <dbReference type="ARBA" id="ARBA00022741"/>
    </source>
</evidence>
<dbReference type="SUPFAM" id="SSF47384">
    <property type="entry name" value="Homodimeric domain of signal transducing histidine kinase"/>
    <property type="match status" value="1"/>
</dbReference>
<dbReference type="InterPro" id="IPR004358">
    <property type="entry name" value="Sig_transdc_His_kin-like_C"/>
</dbReference>
<keyword evidence="9" id="KW-0067">ATP-binding</keyword>
<dbReference type="InterPro" id="IPR003594">
    <property type="entry name" value="HATPase_dom"/>
</dbReference>
<dbReference type="SMART" id="SM00387">
    <property type="entry name" value="HATPase_c"/>
    <property type="match status" value="1"/>
</dbReference>
<reference evidence="15 16" key="1">
    <citation type="submission" date="2020-08" db="EMBL/GenBank/DDBJ databases">
        <authorList>
            <person name="Liu C."/>
            <person name="Sun Q."/>
        </authorList>
    </citation>
    <scope>NUCLEOTIDE SEQUENCE [LARGE SCALE GENOMIC DNA]</scope>
    <source>
        <strain evidence="15 16">NSJ-62</strain>
    </source>
</reference>
<feature type="transmembrane region" description="Helical" evidence="13">
    <location>
        <begin position="108"/>
        <end position="128"/>
    </location>
</feature>
<evidence type="ECO:0000256" key="5">
    <source>
        <dbReference type="ARBA" id="ARBA00022679"/>
    </source>
</evidence>
<dbReference type="InterPro" id="IPR003661">
    <property type="entry name" value="HisK_dim/P_dom"/>
</dbReference>
<evidence type="ECO:0000313" key="15">
    <source>
        <dbReference type="EMBL" id="QNL43724.1"/>
    </source>
</evidence>
<dbReference type="SMART" id="SM00388">
    <property type="entry name" value="HisKA"/>
    <property type="match status" value="1"/>
</dbReference>
<feature type="transmembrane region" description="Helical" evidence="13">
    <location>
        <begin position="63"/>
        <end position="96"/>
    </location>
</feature>
<keyword evidence="16" id="KW-1185">Reference proteome</keyword>
<dbReference type="Gene3D" id="1.10.287.130">
    <property type="match status" value="1"/>
</dbReference>
<sequence length="373" mass="41475">MQQSSVSPAFAEKRRCLLNTKKPQIFPFSWKDLLISVGILFCAVELCILLRMADTSDGFASPIFVLAVLLISRLTTGYLFGLISAILGVIGVNYIFTYPYWAFNFTISGYPLTFLTLLGVSLITCTMTTKIKQQDRLRAETEKEKMRANLLRSVSHDIRTPLTSIMGSTSAVLENPSLSKEEQKKLLEDARDEAQWLIRVVENLLSITRIGDAQAQITKEPEAAEEVLGEAVRKFRKRFPSVSIRVEAPEELLLVPMDAILIEQVLSNLLENAVFHGETTTCILLSVQSEGRYARFSVADNGCGIPPRELPTLFDGTLKRNETASGDGKRNMGLGLSVCMAIVRAHNGTMEAKNLDRGAEFSFRLPLFEEESL</sequence>
<keyword evidence="5" id="KW-0808">Transferase</keyword>
<proteinExistence type="predicted"/>
<dbReference type="PRINTS" id="PR00344">
    <property type="entry name" value="BCTRLSENSOR"/>
</dbReference>
<dbReference type="KEGG" id="ohi:H8790_09620"/>
<evidence type="ECO:0000259" key="14">
    <source>
        <dbReference type="PROSITE" id="PS50109"/>
    </source>
</evidence>
<evidence type="ECO:0000256" key="9">
    <source>
        <dbReference type="ARBA" id="ARBA00022840"/>
    </source>
</evidence>
<dbReference type="InterPro" id="IPR005467">
    <property type="entry name" value="His_kinase_dom"/>
</dbReference>
<keyword evidence="4" id="KW-0597">Phosphoprotein</keyword>
<dbReference type="GO" id="GO:0005886">
    <property type="term" value="C:plasma membrane"/>
    <property type="evidence" value="ECO:0007669"/>
    <property type="project" value="TreeGrafter"/>
</dbReference>
<dbReference type="InterPro" id="IPR036097">
    <property type="entry name" value="HisK_dim/P_sf"/>
</dbReference>
<evidence type="ECO:0000313" key="16">
    <source>
        <dbReference type="Proteomes" id="UP000515960"/>
    </source>
</evidence>
<protein>
    <recommendedName>
        <fullName evidence="3">histidine kinase</fullName>
        <ecNumber evidence="3">2.7.13.3</ecNumber>
    </recommendedName>
</protein>
<dbReference type="CDD" id="cd00082">
    <property type="entry name" value="HisKA"/>
    <property type="match status" value="1"/>
</dbReference>
<keyword evidence="10 13" id="KW-1133">Transmembrane helix</keyword>
<evidence type="ECO:0000256" key="11">
    <source>
        <dbReference type="ARBA" id="ARBA00023012"/>
    </source>
</evidence>
<dbReference type="InterPro" id="IPR036890">
    <property type="entry name" value="HATPase_C_sf"/>
</dbReference>
<dbReference type="AlphaFoldDB" id="A0A7G9B2E3"/>
<dbReference type="SUPFAM" id="SSF55874">
    <property type="entry name" value="ATPase domain of HSP90 chaperone/DNA topoisomerase II/histidine kinase"/>
    <property type="match status" value="1"/>
</dbReference>
<dbReference type="PANTHER" id="PTHR45569:SF1">
    <property type="entry name" value="SENSOR PROTEIN KDPD"/>
    <property type="match status" value="1"/>
</dbReference>
<comment type="subcellular location">
    <subcellularLocation>
        <location evidence="2">Membrane</location>
        <topology evidence="2">Multi-pass membrane protein</topology>
    </subcellularLocation>
</comment>
<dbReference type="InterPro" id="IPR038318">
    <property type="entry name" value="KdpD_sf"/>
</dbReference>
<keyword evidence="12 13" id="KW-0472">Membrane</keyword>
<comment type="catalytic activity">
    <reaction evidence="1">
        <text>ATP + protein L-histidine = ADP + protein N-phospho-L-histidine.</text>
        <dbReference type="EC" id="2.7.13.3"/>
    </reaction>
</comment>
<evidence type="ECO:0000256" key="6">
    <source>
        <dbReference type="ARBA" id="ARBA00022692"/>
    </source>
</evidence>
<dbReference type="EMBL" id="CP060490">
    <property type="protein sequence ID" value="QNL43724.1"/>
    <property type="molecule type" value="Genomic_DNA"/>
</dbReference>
<evidence type="ECO:0000256" key="8">
    <source>
        <dbReference type="ARBA" id="ARBA00022777"/>
    </source>
</evidence>
<dbReference type="Gene3D" id="3.30.565.10">
    <property type="entry name" value="Histidine kinase-like ATPase, C-terminal domain"/>
    <property type="match status" value="1"/>
</dbReference>
<keyword evidence="6 13" id="KW-0812">Transmembrane</keyword>
<dbReference type="InterPro" id="IPR025201">
    <property type="entry name" value="KdpD_TM"/>
</dbReference>
<dbReference type="PANTHER" id="PTHR45569">
    <property type="entry name" value="SENSOR PROTEIN KDPD"/>
    <property type="match status" value="1"/>
</dbReference>
<dbReference type="Pfam" id="PF02518">
    <property type="entry name" value="HATPase_c"/>
    <property type="match status" value="1"/>
</dbReference>
<dbReference type="Pfam" id="PF00512">
    <property type="entry name" value="HisKA"/>
    <property type="match status" value="1"/>
</dbReference>
<keyword evidence="11" id="KW-0902">Two-component regulatory system</keyword>